<dbReference type="InterPro" id="IPR005146">
    <property type="entry name" value="B3/B4_tRNA-bd"/>
</dbReference>
<dbReference type="Gene3D" id="3.50.40.10">
    <property type="entry name" value="Phenylalanyl-trna Synthetase, Chain B, domain 3"/>
    <property type="match status" value="1"/>
</dbReference>
<comment type="caution">
    <text evidence="2">The sequence shown here is derived from an EMBL/GenBank/DDBJ whole genome shotgun (WGS) entry which is preliminary data.</text>
</comment>
<evidence type="ECO:0000313" key="2">
    <source>
        <dbReference type="EMBL" id="MDD9204923.1"/>
    </source>
</evidence>
<sequence length="104" mass="10657">PEDLLITDSAGGRADRVLGLAGVMGGASTEVSAGTTDVLVEAAHFSPVSVARTARRHKLASEAAKRFERGVDPRLPAVAAQRVVDLLVEHGGGRADAAVSDLDT</sequence>
<reference evidence="2" key="1">
    <citation type="submission" date="2023-02" db="EMBL/GenBank/DDBJ databases">
        <title>Georgenia sp.10Sc9-8, isolated from a soil sample collected from the Taklamakan desert.</title>
        <authorList>
            <person name="Liu S."/>
        </authorList>
    </citation>
    <scope>NUCLEOTIDE SEQUENCE</scope>
    <source>
        <strain evidence="2">10Sc9-8</strain>
    </source>
</reference>
<dbReference type="GO" id="GO:0016874">
    <property type="term" value="F:ligase activity"/>
    <property type="evidence" value="ECO:0007669"/>
    <property type="project" value="UniProtKB-KW"/>
</dbReference>
<dbReference type="Pfam" id="PF03483">
    <property type="entry name" value="B3_4"/>
    <property type="match status" value="1"/>
</dbReference>
<name>A0ABT5TS93_9MICO</name>
<evidence type="ECO:0000259" key="1">
    <source>
        <dbReference type="SMART" id="SM00873"/>
    </source>
</evidence>
<proteinExistence type="predicted"/>
<feature type="non-terminal residue" evidence="2">
    <location>
        <position position="1"/>
    </location>
</feature>
<keyword evidence="2" id="KW-0436">Ligase</keyword>
<feature type="non-terminal residue" evidence="2">
    <location>
        <position position="104"/>
    </location>
</feature>
<protein>
    <submittedName>
        <fullName evidence="2">Phenylalanine--tRNA ligase beta subunit-related protein</fullName>
    </submittedName>
</protein>
<gene>
    <name evidence="2" type="ORF">PU560_00420</name>
</gene>
<organism evidence="2 3">
    <name type="scientific">Georgenia halotolerans</name>
    <dbReference type="NCBI Taxonomy" id="3028317"/>
    <lineage>
        <taxon>Bacteria</taxon>
        <taxon>Bacillati</taxon>
        <taxon>Actinomycetota</taxon>
        <taxon>Actinomycetes</taxon>
        <taxon>Micrococcales</taxon>
        <taxon>Bogoriellaceae</taxon>
        <taxon>Georgenia</taxon>
    </lineage>
</organism>
<evidence type="ECO:0000313" key="3">
    <source>
        <dbReference type="Proteomes" id="UP001165561"/>
    </source>
</evidence>
<dbReference type="InterPro" id="IPR020825">
    <property type="entry name" value="Phe-tRNA_synthase-like_B3/B4"/>
</dbReference>
<keyword evidence="3" id="KW-1185">Reference proteome</keyword>
<feature type="domain" description="B3/B4 tRNA-binding" evidence="1">
    <location>
        <begin position="1"/>
        <end position="92"/>
    </location>
</feature>
<dbReference type="EMBL" id="JARACI010000095">
    <property type="protein sequence ID" value="MDD9204923.1"/>
    <property type="molecule type" value="Genomic_DNA"/>
</dbReference>
<dbReference type="SUPFAM" id="SSF56037">
    <property type="entry name" value="PheT/TilS domain"/>
    <property type="match status" value="1"/>
</dbReference>
<dbReference type="Proteomes" id="UP001165561">
    <property type="component" value="Unassembled WGS sequence"/>
</dbReference>
<dbReference type="SMART" id="SM00873">
    <property type="entry name" value="B3_4"/>
    <property type="match status" value="1"/>
</dbReference>
<accession>A0ABT5TS93</accession>